<dbReference type="Gene3D" id="1.10.287.140">
    <property type="match status" value="1"/>
</dbReference>
<dbReference type="WBParaSite" id="SMUV_0000052001-mRNA-1">
    <property type="protein sequence ID" value="SMUV_0000052001-mRNA-1"/>
    <property type="gene ID" value="SMUV_0000052001"/>
</dbReference>
<dbReference type="STRING" id="451379.A0A0N5A8V8"/>
<dbReference type="Gene3D" id="3.40.50.10860">
    <property type="entry name" value="Leucine Dehydrogenase, chain A, domain 1"/>
    <property type="match status" value="1"/>
</dbReference>
<dbReference type="InterPro" id="IPR033922">
    <property type="entry name" value="NAD_bind_Glu_DH"/>
</dbReference>
<dbReference type="GO" id="GO:0006538">
    <property type="term" value="P:L-glutamate catabolic process"/>
    <property type="evidence" value="ECO:0007669"/>
    <property type="project" value="TreeGrafter"/>
</dbReference>
<dbReference type="InterPro" id="IPR046346">
    <property type="entry name" value="Aminoacid_DH-like_N_sf"/>
</dbReference>
<evidence type="ECO:0000256" key="5">
    <source>
        <dbReference type="ARBA" id="ARBA00023128"/>
    </source>
</evidence>
<keyword evidence="10" id="KW-1185">Reference proteome</keyword>
<comment type="catalytic activity">
    <reaction evidence="7">
        <text>L-glutamate + NADP(+) + H2O = 2-oxoglutarate + NH4(+) + NADPH + H(+)</text>
        <dbReference type="Rhea" id="RHEA:11612"/>
        <dbReference type="ChEBI" id="CHEBI:15377"/>
        <dbReference type="ChEBI" id="CHEBI:15378"/>
        <dbReference type="ChEBI" id="CHEBI:16810"/>
        <dbReference type="ChEBI" id="CHEBI:28938"/>
        <dbReference type="ChEBI" id="CHEBI:29985"/>
        <dbReference type="ChEBI" id="CHEBI:57783"/>
        <dbReference type="ChEBI" id="CHEBI:58349"/>
        <dbReference type="EC" id="1.4.1.3"/>
    </reaction>
</comment>
<evidence type="ECO:0000256" key="7">
    <source>
        <dbReference type="ARBA" id="ARBA00048577"/>
    </source>
</evidence>
<keyword evidence="4 8" id="KW-0560">Oxidoreductase</keyword>
<dbReference type="InterPro" id="IPR006095">
    <property type="entry name" value="Glu/Leu/Phe/Val/Trp_DH"/>
</dbReference>
<dbReference type="GO" id="GO:0005739">
    <property type="term" value="C:mitochondrion"/>
    <property type="evidence" value="ECO:0007669"/>
    <property type="project" value="UniProtKB-SubCell"/>
</dbReference>
<dbReference type="Pfam" id="PF00208">
    <property type="entry name" value="ELFV_dehydrog"/>
    <property type="match status" value="1"/>
</dbReference>
<keyword evidence="5" id="KW-0496">Mitochondrion</keyword>
<sequence length="551" mass="61296">MLSTAFRRVMCRTAKRYLATTFPLKSDAKIADSKLPMDEQLDPSFFQSVEYYVDKGAKVLEPKLVAEMKGENMTEEQKKLWVKGIFDAIKPVNKVLYVAFPIRRENGEFEMIEAWRAQHSEHRTPTKGGIRYSLDVCEDEVKALSALMTYKCSVVDVPFGGAKGGVKIDPRKYTPYEVEKITRRIAVEFAKKGFLGPGVDVPAPDMGTGEREMNWIADTYSQTVGHLVHDAFACITGKSIVAGGIHGRTSATGRGVWKGLEVFMNNEEYMSKIKMSTGLSGKTFIVQGFGNVGLHTMRYFHRAGAKCIGVQEIDCAIYNPEGIHPKELENWKDKHGTIKGFPGAKSFEPYSDLMYEKCDIFVPAACEKVIHKNNAHKINAKIIAEAANGPTTPAADKILLDRGGTLVVPDLFVNSGGVTVSYFEWLKNLNHVSFGRLTFKYERDSNFHLLGSCHLSVAVQKVVDSVQESLKRSLKQDVKVEPTAAFNARISGASEKDIVHSGLEYTMQKSGEAVIETAHKYDLGLDLRTAAYVNSLEKIYRTYTTLGFTFT</sequence>
<evidence type="ECO:0000313" key="10">
    <source>
        <dbReference type="Proteomes" id="UP000046393"/>
    </source>
</evidence>
<dbReference type="PANTHER" id="PTHR11606">
    <property type="entry name" value="GLUTAMATE DEHYDROGENASE"/>
    <property type="match status" value="1"/>
</dbReference>
<evidence type="ECO:0000313" key="11">
    <source>
        <dbReference type="WBParaSite" id="SMUV_0000052001-mRNA-1"/>
    </source>
</evidence>
<dbReference type="AlphaFoldDB" id="A0A0N5A8V8"/>
<dbReference type="Proteomes" id="UP000046393">
    <property type="component" value="Unplaced"/>
</dbReference>
<dbReference type="PROSITE" id="PS00074">
    <property type="entry name" value="GLFV_DEHYDROGENASE"/>
    <property type="match status" value="1"/>
</dbReference>
<evidence type="ECO:0000259" key="9">
    <source>
        <dbReference type="SMART" id="SM00839"/>
    </source>
</evidence>
<dbReference type="GO" id="GO:0004352">
    <property type="term" value="F:glutamate dehydrogenase (NAD+) activity"/>
    <property type="evidence" value="ECO:0007669"/>
    <property type="project" value="TreeGrafter"/>
</dbReference>
<dbReference type="InterPro" id="IPR006097">
    <property type="entry name" value="Glu/Leu/Phe/Val/Trp_DH_dimer"/>
</dbReference>
<comment type="catalytic activity">
    <reaction evidence="6">
        <text>L-glutamate + NAD(+) + H2O = 2-oxoglutarate + NH4(+) + NADH + H(+)</text>
        <dbReference type="Rhea" id="RHEA:15133"/>
        <dbReference type="ChEBI" id="CHEBI:15377"/>
        <dbReference type="ChEBI" id="CHEBI:15378"/>
        <dbReference type="ChEBI" id="CHEBI:16810"/>
        <dbReference type="ChEBI" id="CHEBI:28938"/>
        <dbReference type="ChEBI" id="CHEBI:29985"/>
        <dbReference type="ChEBI" id="CHEBI:57540"/>
        <dbReference type="ChEBI" id="CHEBI:57945"/>
        <dbReference type="EC" id="1.4.1.3"/>
    </reaction>
</comment>
<reference evidence="11" key="1">
    <citation type="submission" date="2017-02" db="UniProtKB">
        <authorList>
            <consortium name="WormBaseParasite"/>
        </authorList>
    </citation>
    <scope>IDENTIFICATION</scope>
</reference>
<comment type="subcellular location">
    <subcellularLocation>
        <location evidence="1">Mitochondrion</location>
    </subcellularLocation>
</comment>
<evidence type="ECO:0000256" key="3">
    <source>
        <dbReference type="ARBA" id="ARBA00012889"/>
    </source>
</evidence>
<dbReference type="SUPFAM" id="SSF53223">
    <property type="entry name" value="Aminoacid dehydrogenase-like, N-terminal domain"/>
    <property type="match status" value="1"/>
</dbReference>
<comment type="similarity">
    <text evidence="2 8">Belongs to the Glu/Leu/Phe/Val dehydrogenases family.</text>
</comment>
<organism evidence="10 11">
    <name type="scientific">Syphacia muris</name>
    <dbReference type="NCBI Taxonomy" id="451379"/>
    <lineage>
        <taxon>Eukaryota</taxon>
        <taxon>Metazoa</taxon>
        <taxon>Ecdysozoa</taxon>
        <taxon>Nematoda</taxon>
        <taxon>Chromadorea</taxon>
        <taxon>Rhabditida</taxon>
        <taxon>Spirurina</taxon>
        <taxon>Oxyuridomorpha</taxon>
        <taxon>Oxyuroidea</taxon>
        <taxon>Oxyuridae</taxon>
        <taxon>Syphacia</taxon>
    </lineage>
</organism>
<dbReference type="InterPro" id="IPR036291">
    <property type="entry name" value="NAD(P)-bd_dom_sf"/>
</dbReference>
<dbReference type="Pfam" id="PF02812">
    <property type="entry name" value="ELFV_dehydrog_N"/>
    <property type="match status" value="1"/>
</dbReference>
<evidence type="ECO:0000256" key="8">
    <source>
        <dbReference type="RuleBase" id="RU004417"/>
    </source>
</evidence>
<proteinExistence type="inferred from homology"/>
<dbReference type="FunFam" id="3.40.50.720:FF:000100">
    <property type="entry name" value="Glutamate dehydrogenase 1, mitochondrial"/>
    <property type="match status" value="1"/>
</dbReference>
<dbReference type="InterPro" id="IPR033524">
    <property type="entry name" value="Glu/Leu/Phe/Val_DH_AS"/>
</dbReference>
<feature type="domain" description="Glutamate/phenylalanine/leucine/valine/L-tryptophan dehydrogenase C-terminal" evidence="9">
    <location>
        <begin position="245"/>
        <end position="547"/>
    </location>
</feature>
<dbReference type="CDD" id="cd01076">
    <property type="entry name" value="NAD_bind_1_Glu_DH"/>
    <property type="match status" value="1"/>
</dbReference>
<dbReference type="PRINTS" id="PR00082">
    <property type="entry name" value="GLFDHDRGNASE"/>
</dbReference>
<evidence type="ECO:0000256" key="1">
    <source>
        <dbReference type="ARBA" id="ARBA00004173"/>
    </source>
</evidence>
<dbReference type="SUPFAM" id="SSF51735">
    <property type="entry name" value="NAD(P)-binding Rossmann-fold domains"/>
    <property type="match status" value="1"/>
</dbReference>
<evidence type="ECO:0000256" key="4">
    <source>
        <dbReference type="ARBA" id="ARBA00023002"/>
    </source>
</evidence>
<evidence type="ECO:0000256" key="2">
    <source>
        <dbReference type="ARBA" id="ARBA00006382"/>
    </source>
</evidence>
<dbReference type="SMART" id="SM00839">
    <property type="entry name" value="ELFV_dehydrog"/>
    <property type="match status" value="1"/>
</dbReference>
<name>A0A0N5A8V8_9BILA</name>
<dbReference type="InterPro" id="IPR006096">
    <property type="entry name" value="Glu/Leu/Phe/Val/Trp_DH_C"/>
</dbReference>
<dbReference type="EC" id="1.4.1.3" evidence="3"/>
<accession>A0A0N5A8V8</accession>
<protein>
    <recommendedName>
        <fullName evidence="3">glutamate dehydrogenase [NAD(P)(+)]</fullName>
        <ecNumber evidence="3">1.4.1.3</ecNumber>
    </recommendedName>
</protein>
<dbReference type="PANTHER" id="PTHR11606:SF13">
    <property type="entry name" value="GLUTAMATE DEHYDROGENASE 1, MITOCHONDRIAL"/>
    <property type="match status" value="1"/>
</dbReference>
<dbReference type="Gene3D" id="3.40.50.720">
    <property type="entry name" value="NAD(P)-binding Rossmann-like Domain"/>
    <property type="match status" value="1"/>
</dbReference>
<evidence type="ECO:0000256" key="6">
    <source>
        <dbReference type="ARBA" id="ARBA00047867"/>
    </source>
</evidence>